<sequence length="66" mass="7426">MVGTAAHEEGGHDETPMAMGIDFDKHVICLANWDPKATALQFYNYAFTPNLCVVQCWSMCRLQPHL</sequence>
<dbReference type="Proteomes" id="UP000554482">
    <property type="component" value="Unassembled WGS sequence"/>
</dbReference>
<proteinExistence type="predicted"/>
<dbReference type="AlphaFoldDB" id="A0A7J6X6G6"/>
<protein>
    <submittedName>
        <fullName evidence="1">Uncharacterized protein</fullName>
    </submittedName>
</protein>
<evidence type="ECO:0000313" key="1">
    <source>
        <dbReference type="EMBL" id="KAF5204448.1"/>
    </source>
</evidence>
<dbReference type="EMBL" id="JABWDY010005390">
    <property type="protein sequence ID" value="KAF5204448.1"/>
    <property type="molecule type" value="Genomic_DNA"/>
</dbReference>
<accession>A0A7J6X6G6</accession>
<keyword evidence="2" id="KW-1185">Reference proteome</keyword>
<reference evidence="1 2" key="1">
    <citation type="submission" date="2020-06" db="EMBL/GenBank/DDBJ databases">
        <title>Transcriptomic and genomic resources for Thalictrum thalictroides and T. hernandezii: Facilitating candidate gene discovery in an emerging model plant lineage.</title>
        <authorList>
            <person name="Arias T."/>
            <person name="Riano-Pachon D.M."/>
            <person name="Di Stilio V.S."/>
        </authorList>
    </citation>
    <scope>NUCLEOTIDE SEQUENCE [LARGE SCALE GENOMIC DNA]</scope>
    <source>
        <strain evidence="2">cv. WT478/WT964</strain>
        <tissue evidence="1">Leaves</tissue>
    </source>
</reference>
<evidence type="ECO:0000313" key="2">
    <source>
        <dbReference type="Proteomes" id="UP000554482"/>
    </source>
</evidence>
<organism evidence="1 2">
    <name type="scientific">Thalictrum thalictroides</name>
    <name type="common">Rue-anemone</name>
    <name type="synonym">Anemone thalictroides</name>
    <dbReference type="NCBI Taxonomy" id="46969"/>
    <lineage>
        <taxon>Eukaryota</taxon>
        <taxon>Viridiplantae</taxon>
        <taxon>Streptophyta</taxon>
        <taxon>Embryophyta</taxon>
        <taxon>Tracheophyta</taxon>
        <taxon>Spermatophyta</taxon>
        <taxon>Magnoliopsida</taxon>
        <taxon>Ranunculales</taxon>
        <taxon>Ranunculaceae</taxon>
        <taxon>Thalictroideae</taxon>
        <taxon>Thalictrum</taxon>
    </lineage>
</organism>
<name>A0A7J6X6G6_THATH</name>
<gene>
    <name evidence="1" type="ORF">FRX31_005964</name>
</gene>
<comment type="caution">
    <text evidence="1">The sequence shown here is derived from an EMBL/GenBank/DDBJ whole genome shotgun (WGS) entry which is preliminary data.</text>
</comment>